<evidence type="ECO:0008006" key="10">
    <source>
        <dbReference type="Google" id="ProtNLM"/>
    </source>
</evidence>
<comment type="caution">
    <text evidence="8">The sequence shown here is derived from an EMBL/GenBank/DDBJ whole genome shotgun (WGS) entry which is preliminary data.</text>
</comment>
<dbReference type="Gene3D" id="2.40.50.140">
    <property type="entry name" value="Nucleic acid-binding proteins"/>
    <property type="match status" value="1"/>
</dbReference>
<reference evidence="8" key="1">
    <citation type="submission" date="2020-10" db="EMBL/GenBank/DDBJ databases">
        <authorList>
            <person name="Gilroy R."/>
        </authorList>
    </citation>
    <scope>NUCLEOTIDE SEQUENCE</scope>
    <source>
        <strain evidence="8">CHK160-1198</strain>
    </source>
</reference>
<evidence type="ECO:0000256" key="4">
    <source>
        <dbReference type="ARBA" id="ARBA00023136"/>
    </source>
</evidence>
<keyword evidence="2 5" id="KW-0812">Transmembrane</keyword>
<comment type="subcellular location">
    <subcellularLocation>
        <location evidence="1">Membrane</location>
        <topology evidence="1">Multi-pass membrane protein</topology>
    </subcellularLocation>
</comment>
<dbReference type="InterPro" id="IPR012340">
    <property type="entry name" value="NA-bd_OB-fold"/>
</dbReference>
<evidence type="ECO:0000256" key="1">
    <source>
        <dbReference type="ARBA" id="ARBA00004141"/>
    </source>
</evidence>
<evidence type="ECO:0000313" key="9">
    <source>
        <dbReference type="Proteomes" id="UP000824099"/>
    </source>
</evidence>
<evidence type="ECO:0000256" key="2">
    <source>
        <dbReference type="ARBA" id="ARBA00022692"/>
    </source>
</evidence>
<feature type="transmembrane region" description="Helical" evidence="5">
    <location>
        <begin position="90"/>
        <end position="109"/>
    </location>
</feature>
<dbReference type="InterPro" id="IPR002810">
    <property type="entry name" value="NfeD-like_C"/>
</dbReference>
<dbReference type="Pfam" id="PF24961">
    <property type="entry name" value="NfeD_membrane"/>
    <property type="match status" value="1"/>
</dbReference>
<evidence type="ECO:0000259" key="6">
    <source>
        <dbReference type="Pfam" id="PF01957"/>
    </source>
</evidence>
<keyword evidence="3 5" id="KW-1133">Transmembrane helix</keyword>
<feature type="domain" description="NfeD integral membrane" evidence="7">
    <location>
        <begin position="45"/>
        <end position="155"/>
    </location>
</feature>
<protein>
    <recommendedName>
        <fullName evidence="10">Nodulation efficiency protein D</fullName>
    </recommendedName>
</protein>
<feature type="domain" description="NfeD-like C-terminal" evidence="6">
    <location>
        <begin position="188"/>
        <end position="242"/>
    </location>
</feature>
<organism evidence="8 9">
    <name type="scientific">Candidatus Avacidaminococcus intestinavium</name>
    <dbReference type="NCBI Taxonomy" id="2840684"/>
    <lineage>
        <taxon>Bacteria</taxon>
        <taxon>Bacillati</taxon>
        <taxon>Bacillota</taxon>
        <taxon>Negativicutes</taxon>
        <taxon>Acidaminococcales</taxon>
        <taxon>Acidaminococcaceae</taxon>
        <taxon>Acidaminococcaceae incertae sedis</taxon>
        <taxon>Candidatus Avacidaminococcus</taxon>
    </lineage>
</organism>
<name>A0A9D1MNN6_9FIRM</name>
<dbReference type="InterPro" id="IPR052165">
    <property type="entry name" value="Membrane_assoc_protease"/>
</dbReference>
<evidence type="ECO:0000313" key="8">
    <source>
        <dbReference type="EMBL" id="HIU63466.1"/>
    </source>
</evidence>
<feature type="transmembrane region" description="Helical" evidence="5">
    <location>
        <begin position="37"/>
        <end position="57"/>
    </location>
</feature>
<dbReference type="AlphaFoldDB" id="A0A9D1MNN6"/>
<proteinExistence type="predicted"/>
<keyword evidence="4 5" id="KW-0472">Membrane</keyword>
<dbReference type="EMBL" id="DVNI01000003">
    <property type="protein sequence ID" value="HIU63466.1"/>
    <property type="molecule type" value="Genomic_DNA"/>
</dbReference>
<evidence type="ECO:0000256" key="5">
    <source>
        <dbReference type="SAM" id="Phobius"/>
    </source>
</evidence>
<evidence type="ECO:0000259" key="7">
    <source>
        <dbReference type="Pfam" id="PF24961"/>
    </source>
</evidence>
<dbReference type="PANTHER" id="PTHR33507">
    <property type="entry name" value="INNER MEMBRANE PROTEIN YBBJ"/>
    <property type="match status" value="1"/>
</dbReference>
<dbReference type="PANTHER" id="PTHR33507:SF3">
    <property type="entry name" value="INNER MEMBRANE PROTEIN YBBJ"/>
    <property type="match status" value="1"/>
</dbReference>
<feature type="transmembrane region" description="Helical" evidence="5">
    <location>
        <begin position="137"/>
        <end position="156"/>
    </location>
</feature>
<dbReference type="Proteomes" id="UP000824099">
    <property type="component" value="Unassembled WGS sequence"/>
</dbReference>
<dbReference type="InterPro" id="IPR056739">
    <property type="entry name" value="NfeD_membrane"/>
</dbReference>
<sequence length="247" mass="26511">MKKIFIFLSLLVLLPVWGVEAAPLDLYPSEGDLLSQIFMFPQAKAFLLTVIILGIMAEVKSAGAGIAGGIALTAAVALFSMQFITGEGSWLEILLFIGGIGLLMIEVFIPGFGLFGLAGIISILASFYFVLGGNATALNWLAVSIVMAIAIFSLLIKYLPHNPAWKIFVLQEKQENAEGYRSTDDLSGYIGRTGTALTLLRPAGIVVLDDTTRLDVITAGEFIVAGTKVKIVKTEGSRIIVEAWQEN</sequence>
<feature type="transmembrane region" description="Helical" evidence="5">
    <location>
        <begin position="64"/>
        <end position="84"/>
    </location>
</feature>
<reference evidence="8" key="2">
    <citation type="journal article" date="2021" name="PeerJ">
        <title>Extensive microbial diversity within the chicken gut microbiome revealed by metagenomics and culture.</title>
        <authorList>
            <person name="Gilroy R."/>
            <person name="Ravi A."/>
            <person name="Getino M."/>
            <person name="Pursley I."/>
            <person name="Horton D.L."/>
            <person name="Alikhan N.F."/>
            <person name="Baker D."/>
            <person name="Gharbi K."/>
            <person name="Hall N."/>
            <person name="Watson M."/>
            <person name="Adriaenssens E.M."/>
            <person name="Foster-Nyarko E."/>
            <person name="Jarju S."/>
            <person name="Secka A."/>
            <person name="Antonio M."/>
            <person name="Oren A."/>
            <person name="Chaudhuri R.R."/>
            <person name="La Ragione R."/>
            <person name="Hildebrand F."/>
            <person name="Pallen M.J."/>
        </authorList>
    </citation>
    <scope>NUCLEOTIDE SEQUENCE</scope>
    <source>
        <strain evidence="8">CHK160-1198</strain>
    </source>
</reference>
<gene>
    <name evidence="8" type="ORF">IAB06_00280</name>
</gene>
<dbReference type="Pfam" id="PF01957">
    <property type="entry name" value="NfeD"/>
    <property type="match status" value="1"/>
</dbReference>
<feature type="transmembrane region" description="Helical" evidence="5">
    <location>
        <begin position="114"/>
        <end position="131"/>
    </location>
</feature>
<evidence type="ECO:0000256" key="3">
    <source>
        <dbReference type="ARBA" id="ARBA00022989"/>
    </source>
</evidence>
<accession>A0A9D1MNN6</accession>
<dbReference type="GO" id="GO:0005886">
    <property type="term" value="C:plasma membrane"/>
    <property type="evidence" value="ECO:0007669"/>
    <property type="project" value="TreeGrafter"/>
</dbReference>